<dbReference type="EMBL" id="JH712134">
    <property type="protein sequence ID" value="EFO23535.1"/>
    <property type="molecule type" value="Genomic_DNA"/>
</dbReference>
<dbReference type="RefSeq" id="XP_003140535.1">
    <property type="nucleotide sequence ID" value="XM_003140487.1"/>
</dbReference>
<dbReference type="AlphaFoldDB" id="A0A1S0U1A6"/>
<evidence type="ECO:0000313" key="1">
    <source>
        <dbReference type="EMBL" id="EFO23535.1"/>
    </source>
</evidence>
<sequence length="108" mass="12492">MIFCTFINYNSNMSLVLDIDDNQMEKCIQEIQNGNWKEIQSVPDDMNNSITQFFYIFEEPFVPKNAACFSNDTTDDIYNITIACMNSIELSVELNNTTEYFVSLLLSN</sequence>
<reference evidence="1" key="1">
    <citation type="submission" date="2012-04" db="EMBL/GenBank/DDBJ databases">
        <title>The Genome Sequence of Loa loa.</title>
        <authorList>
            <consortium name="The Broad Institute Genome Sequencing Platform"/>
            <consortium name="Broad Institute Genome Sequencing Center for Infectious Disease"/>
            <person name="Nutman T.B."/>
            <person name="Fink D.L."/>
            <person name="Russ C."/>
            <person name="Young S."/>
            <person name="Zeng Q."/>
            <person name="Gargeya S."/>
            <person name="Alvarado L."/>
            <person name="Berlin A."/>
            <person name="Chapman S.B."/>
            <person name="Chen Z."/>
            <person name="Freedman E."/>
            <person name="Gellesch M."/>
            <person name="Goldberg J."/>
            <person name="Griggs A."/>
            <person name="Gujja S."/>
            <person name="Heilman E.R."/>
            <person name="Heiman D."/>
            <person name="Howarth C."/>
            <person name="Mehta T."/>
            <person name="Neiman D."/>
            <person name="Pearson M."/>
            <person name="Roberts A."/>
            <person name="Saif S."/>
            <person name="Shea T."/>
            <person name="Shenoy N."/>
            <person name="Sisk P."/>
            <person name="Stolte C."/>
            <person name="Sykes S."/>
            <person name="White J."/>
            <person name="Yandava C."/>
            <person name="Haas B."/>
            <person name="Henn M.R."/>
            <person name="Nusbaum C."/>
            <person name="Birren B."/>
        </authorList>
    </citation>
    <scope>NUCLEOTIDE SEQUENCE [LARGE SCALE GENOMIC DNA]</scope>
</reference>
<dbReference type="InParanoid" id="A0A1S0U1A6"/>
<dbReference type="OrthoDB" id="5867016at2759"/>
<gene>
    <name evidence="1" type="ORF">LOAG_04950</name>
</gene>
<accession>A0A1S0U1A6</accession>
<name>A0A1S0U1A6_LOALO</name>
<organism evidence="1">
    <name type="scientific">Loa loa</name>
    <name type="common">Eye worm</name>
    <name type="synonym">Filaria loa</name>
    <dbReference type="NCBI Taxonomy" id="7209"/>
    <lineage>
        <taxon>Eukaryota</taxon>
        <taxon>Metazoa</taxon>
        <taxon>Ecdysozoa</taxon>
        <taxon>Nematoda</taxon>
        <taxon>Chromadorea</taxon>
        <taxon>Rhabditida</taxon>
        <taxon>Spirurina</taxon>
        <taxon>Spiruromorpha</taxon>
        <taxon>Filarioidea</taxon>
        <taxon>Onchocercidae</taxon>
        <taxon>Loa</taxon>
    </lineage>
</organism>
<dbReference type="CTD" id="9942353"/>
<dbReference type="KEGG" id="loa:LOAG_04950"/>
<protein>
    <submittedName>
        <fullName evidence="1">Uncharacterized protein</fullName>
    </submittedName>
</protein>
<proteinExistence type="predicted"/>
<dbReference type="GeneID" id="9942353"/>